<reference evidence="3" key="1">
    <citation type="submission" date="2008-07" db="EMBL/GenBank/DDBJ databases">
        <title>Annotation of Ajellomyces capsulatus strain H88.</title>
        <authorList>
            <person name="Champion M."/>
            <person name="Cuomo C."/>
            <person name="Ma L.-J."/>
            <person name="Henn M.R."/>
            <person name="Sil A."/>
            <person name="Goldman B."/>
            <person name="Young S.K."/>
            <person name="Kodira C.D."/>
            <person name="Zeng Q."/>
            <person name="Koehrsen M."/>
            <person name="Alvarado L."/>
            <person name="Berlin A."/>
            <person name="Borenstein D."/>
            <person name="Chen Z."/>
            <person name="Engels R."/>
            <person name="Freedman E."/>
            <person name="Gellesch M."/>
            <person name="Goldberg J."/>
            <person name="Griggs A."/>
            <person name="Gujja S."/>
            <person name="Heiman D."/>
            <person name="Hepburn T."/>
            <person name="Howarth C."/>
            <person name="Jen D."/>
            <person name="Larson L."/>
            <person name="Lewis B."/>
            <person name="Mehta T."/>
            <person name="Park D."/>
            <person name="Pearson M."/>
            <person name="Roberts A."/>
            <person name="Saif S."/>
            <person name="Shea T."/>
            <person name="Shenoy N."/>
            <person name="Sisk P."/>
            <person name="Stolte C."/>
            <person name="Sykes S."/>
            <person name="Walk T."/>
            <person name="White J."/>
            <person name="Yandava C."/>
            <person name="Klein B."/>
            <person name="McEwen J.G."/>
            <person name="Puccia R."/>
            <person name="Goldman G.H."/>
            <person name="Felipe M.S."/>
            <person name="Nino-Vega G."/>
            <person name="San-Blas G."/>
            <person name="Taylor J."/>
            <person name="Mendoza L."/>
            <person name="Galagan J."/>
            <person name="Nusbaum C."/>
            <person name="Birren B."/>
        </authorList>
    </citation>
    <scope>NUCLEOTIDE SEQUENCE [LARGE SCALE GENOMIC DNA]</scope>
    <source>
        <strain evidence="3">H88</strain>
    </source>
</reference>
<sequence length="222" mass="25449">MRGVGDRLLVGARGFKQVPRAHREGEWTLEPTLSFAIQRDRHNIAHESAGMTSYKRAQTLFFSSTLSVPYARLAKTECLGHHRGYTRWDQLHLLLLAGYSGPGFWRWRFEPSDAPVRESHKAQYSLLFTATGIVYMAQSGGFIYQKRAQRSKGENSPYFEESDLISPEHSNTMHDALHQETPEYANDELEPCLVPASPFITDQLHKSMPMNREAKITRRRRA</sequence>
<accession>F0UDT6</accession>
<dbReference type="HOGENOM" id="CLU_1245028_0_0_1"/>
<dbReference type="Proteomes" id="UP000008142">
    <property type="component" value="Unassembled WGS sequence"/>
</dbReference>
<organism evidence="3">
    <name type="scientific">Ajellomyces capsulatus (strain H88)</name>
    <name type="common">Darling's disease fungus</name>
    <name type="synonym">Histoplasma capsulatum</name>
    <dbReference type="NCBI Taxonomy" id="544711"/>
    <lineage>
        <taxon>Eukaryota</taxon>
        <taxon>Fungi</taxon>
        <taxon>Dikarya</taxon>
        <taxon>Ascomycota</taxon>
        <taxon>Pezizomycotina</taxon>
        <taxon>Eurotiomycetes</taxon>
        <taxon>Eurotiomycetidae</taxon>
        <taxon>Onygenales</taxon>
        <taxon>Ajellomycetaceae</taxon>
        <taxon>Histoplasma</taxon>
    </lineage>
</organism>
<dbReference type="EMBL" id="DS990638">
    <property type="protein sequence ID" value="EGC44509.1"/>
    <property type="molecule type" value="Genomic_DNA"/>
</dbReference>
<protein>
    <submittedName>
        <fullName evidence="2">Predicted protein</fullName>
    </submittedName>
</protein>
<feature type="region of interest" description="Disordered" evidence="1">
    <location>
        <begin position="203"/>
        <end position="222"/>
    </location>
</feature>
<evidence type="ECO:0000313" key="2">
    <source>
        <dbReference type="EMBL" id="EGC44509.1"/>
    </source>
</evidence>
<name>F0UDT6_AJEC8</name>
<proteinExistence type="predicted"/>
<evidence type="ECO:0000256" key="1">
    <source>
        <dbReference type="SAM" id="MobiDB-lite"/>
    </source>
</evidence>
<evidence type="ECO:0000313" key="3">
    <source>
        <dbReference type="Proteomes" id="UP000008142"/>
    </source>
</evidence>
<gene>
    <name evidence="2" type="ORF">HCEG_03724</name>
</gene>
<dbReference type="AlphaFoldDB" id="F0UDT6"/>